<evidence type="ECO:0000256" key="4">
    <source>
        <dbReference type="ARBA" id="ARBA00022572"/>
    </source>
</evidence>
<reference evidence="17" key="1">
    <citation type="submission" date="2016-11" db="UniProtKB">
        <authorList>
            <consortium name="WormBaseParasite"/>
        </authorList>
    </citation>
    <scope>IDENTIFICATION</scope>
</reference>
<keyword evidence="5 14" id="KW-0812">Transmembrane</keyword>
<comment type="similarity">
    <text evidence="14">Belongs to the amiloride-sensitive sodium channel (TC 1.A.6) family.</text>
</comment>
<sequence length="718" mass="81576">DLTICRHTLAGLEFEGVTSEALVYDLNTLVTKRSRCINWSQARRELHQLFNNNISKLAPDWNHSRCRTPPFDHWTVHAFKKSIAMNHRPETECVTQESNKPIYMGNISISKSGKPCLNWADLQNKRLDAHYRNLNANFEYKVFLPEIKNTSKMHNMCRSAVVLYKDRSAQLGWRSDSSLFIDGEEIADIENQPWCLVSGQGGNISKEFCAIHSCANNIQSIYGVMHIKHKPYILSKLLGHESKSEILDCQFGSVKCTSADFDTLHHPYYGACFKFKSERFLRGLTPKQQARRKLNIRLFADDHSYKGQTTPSYEHIKGIVAGPASREELRQAGYYTFILPPGHFPVIGQAHTANTGSHIEFKIAYERNKRVPVKDSNCIVSEQTDDQDSVEYFIPTWSSEGRPIKDRQMDRQNKLTETMDNLDPSYGDVNNLTMKFRNTQETCINDYVLAKFIKRCECLPYFLPIPTKYLKYPWCYQWNKSGTDDYGPAMRRLIKDDACSAELINSLEDISSEGWNHCTVNCEIERYNIQQINKYWPDIFYHGFMTTLQKLLTLKGFPKTVSPELGLSMLFYTHEKARSISTTENASIVQTMQQMIDAARSNLVWITIGSAVEHGLMIEEEISYTANNLLAEMGGALGLWCGISLLTFCELLELAVYVGLAYCKRVADWWNWWRINARATKAEIAATAAAAAAAAKAATGTGGQQGEAAENSVPLNKH</sequence>
<evidence type="ECO:0000256" key="11">
    <source>
        <dbReference type="ARBA" id="ARBA00023201"/>
    </source>
</evidence>
<accession>A0A1I8FXR6</accession>
<dbReference type="Proteomes" id="UP000095280">
    <property type="component" value="Unplaced"/>
</dbReference>
<keyword evidence="6" id="KW-1133">Transmembrane helix</keyword>
<protein>
    <submittedName>
        <fullName evidence="17">Kringle domain-containing protein</fullName>
    </submittedName>
</protein>
<evidence type="ECO:0000313" key="17">
    <source>
        <dbReference type="WBParaSite" id="maker-uti_cns_0000302-snap-gene-0.8-mRNA-1"/>
    </source>
</evidence>
<dbReference type="Gene3D" id="1.10.287.770">
    <property type="entry name" value="YojJ-like"/>
    <property type="match status" value="1"/>
</dbReference>
<dbReference type="Gene3D" id="2.60.470.10">
    <property type="entry name" value="Acid-sensing ion channels like domains"/>
    <property type="match status" value="1"/>
</dbReference>
<keyword evidence="9" id="KW-0472">Membrane</keyword>
<dbReference type="GO" id="GO:0015280">
    <property type="term" value="F:ligand-gated sodium channel activity"/>
    <property type="evidence" value="ECO:0007669"/>
    <property type="project" value="TreeGrafter"/>
</dbReference>
<evidence type="ECO:0000256" key="2">
    <source>
        <dbReference type="ARBA" id="ARBA00022448"/>
    </source>
</evidence>
<evidence type="ECO:0000259" key="15">
    <source>
        <dbReference type="PROSITE" id="PS50070"/>
    </source>
</evidence>
<proteinExistence type="inferred from homology"/>
<keyword evidence="16" id="KW-1185">Reference proteome</keyword>
<dbReference type="WBParaSite" id="maker-uti_cns_0000302-snap-gene-0.8-mRNA-1">
    <property type="protein sequence ID" value="maker-uti_cns_0000302-snap-gene-0.8-mRNA-1"/>
    <property type="gene ID" value="maker-uti_cns_0000302-snap-gene-0.8"/>
</dbReference>
<feature type="domain" description="Kringle" evidence="15">
    <location>
        <begin position="103"/>
        <end position="214"/>
    </location>
</feature>
<name>A0A1I8FXR6_9PLAT</name>
<evidence type="ECO:0000256" key="9">
    <source>
        <dbReference type="ARBA" id="ARBA00023136"/>
    </source>
</evidence>
<dbReference type="PANTHER" id="PTHR11690">
    <property type="entry name" value="AMILORIDE-SENSITIVE SODIUM CHANNEL-RELATED"/>
    <property type="match status" value="1"/>
</dbReference>
<dbReference type="PANTHER" id="PTHR11690:SF248">
    <property type="entry name" value="PICKPOCKET 17, ISOFORM A"/>
    <property type="match status" value="1"/>
</dbReference>
<evidence type="ECO:0000256" key="7">
    <source>
        <dbReference type="ARBA" id="ARBA00023053"/>
    </source>
</evidence>
<dbReference type="SUPFAM" id="SSF57440">
    <property type="entry name" value="Kringle-like"/>
    <property type="match status" value="1"/>
</dbReference>
<organism evidence="16 17">
    <name type="scientific">Macrostomum lignano</name>
    <dbReference type="NCBI Taxonomy" id="282301"/>
    <lineage>
        <taxon>Eukaryota</taxon>
        <taxon>Metazoa</taxon>
        <taxon>Spiralia</taxon>
        <taxon>Lophotrochozoa</taxon>
        <taxon>Platyhelminthes</taxon>
        <taxon>Rhabditophora</taxon>
        <taxon>Macrostomorpha</taxon>
        <taxon>Macrostomida</taxon>
        <taxon>Macrostomidae</taxon>
        <taxon>Macrostomum</taxon>
    </lineage>
</organism>
<dbReference type="SMART" id="SM00130">
    <property type="entry name" value="KR"/>
    <property type="match status" value="1"/>
</dbReference>
<evidence type="ECO:0000256" key="13">
    <source>
        <dbReference type="PROSITE-ProRule" id="PRU00121"/>
    </source>
</evidence>
<evidence type="ECO:0000256" key="14">
    <source>
        <dbReference type="RuleBase" id="RU000679"/>
    </source>
</evidence>
<keyword evidence="3 14" id="KW-0894">Sodium channel</keyword>
<evidence type="ECO:0000256" key="1">
    <source>
        <dbReference type="ARBA" id="ARBA00004141"/>
    </source>
</evidence>
<evidence type="ECO:0000256" key="6">
    <source>
        <dbReference type="ARBA" id="ARBA00022989"/>
    </source>
</evidence>
<comment type="caution">
    <text evidence="13">Lacks conserved residue(s) required for the propagation of feature annotation.</text>
</comment>
<dbReference type="Pfam" id="PF00858">
    <property type="entry name" value="ASC"/>
    <property type="match status" value="1"/>
</dbReference>
<keyword evidence="10" id="KW-1015">Disulfide bond</keyword>
<evidence type="ECO:0000256" key="10">
    <source>
        <dbReference type="ARBA" id="ARBA00023157"/>
    </source>
</evidence>
<dbReference type="InterPro" id="IPR038178">
    <property type="entry name" value="Kringle_sf"/>
</dbReference>
<keyword evidence="11 14" id="KW-0739">Sodium transport</keyword>
<dbReference type="AlphaFoldDB" id="A0A1I8FXR6"/>
<keyword evidence="2 14" id="KW-0813">Transport</keyword>
<dbReference type="Pfam" id="PF25866">
    <property type="entry name" value="Kringle_2"/>
    <property type="match status" value="1"/>
</dbReference>
<keyword evidence="4 13" id="KW-0420">Kringle</keyword>
<dbReference type="PROSITE" id="PS50070">
    <property type="entry name" value="KRINGLE_2"/>
    <property type="match status" value="1"/>
</dbReference>
<dbReference type="Gene3D" id="2.40.20.10">
    <property type="entry name" value="Plasminogen Kringle 4"/>
    <property type="match status" value="1"/>
</dbReference>
<dbReference type="InterPro" id="IPR058845">
    <property type="entry name" value="Kringle_2"/>
</dbReference>
<dbReference type="InterPro" id="IPR001873">
    <property type="entry name" value="ENaC"/>
</dbReference>
<keyword evidence="8 14" id="KW-0406">Ion transport</keyword>
<evidence type="ECO:0000256" key="8">
    <source>
        <dbReference type="ARBA" id="ARBA00023065"/>
    </source>
</evidence>
<evidence type="ECO:0000256" key="12">
    <source>
        <dbReference type="ARBA" id="ARBA00023303"/>
    </source>
</evidence>
<dbReference type="InterPro" id="IPR000001">
    <property type="entry name" value="Kringle"/>
</dbReference>
<dbReference type="GO" id="GO:0005886">
    <property type="term" value="C:plasma membrane"/>
    <property type="evidence" value="ECO:0007669"/>
    <property type="project" value="TreeGrafter"/>
</dbReference>
<comment type="subcellular location">
    <subcellularLocation>
        <location evidence="1">Membrane</location>
        <topology evidence="1">Multi-pass membrane protein</topology>
    </subcellularLocation>
</comment>
<evidence type="ECO:0000313" key="16">
    <source>
        <dbReference type="Proteomes" id="UP000095280"/>
    </source>
</evidence>
<keyword evidence="7" id="KW-0915">Sodium</keyword>
<evidence type="ECO:0000256" key="3">
    <source>
        <dbReference type="ARBA" id="ARBA00022461"/>
    </source>
</evidence>
<keyword evidence="12 14" id="KW-0407">Ion channel</keyword>
<dbReference type="InterPro" id="IPR013806">
    <property type="entry name" value="Kringle-like"/>
</dbReference>
<evidence type="ECO:0000256" key="5">
    <source>
        <dbReference type="ARBA" id="ARBA00022692"/>
    </source>
</evidence>